<dbReference type="GO" id="GO:0006355">
    <property type="term" value="P:regulation of DNA-templated transcription"/>
    <property type="evidence" value="ECO:0007669"/>
    <property type="project" value="InterPro"/>
</dbReference>
<dbReference type="Proteomes" id="UP000215595">
    <property type="component" value="Unassembled WGS sequence"/>
</dbReference>
<evidence type="ECO:0000313" key="4">
    <source>
        <dbReference type="Proteomes" id="UP000215595"/>
    </source>
</evidence>
<proteinExistence type="predicted"/>
<protein>
    <recommendedName>
        <fullName evidence="2">Antitoxin FitA-like ribbon-helix-helix domain-containing protein</fullName>
    </recommendedName>
</protein>
<feature type="compositionally biased region" description="Basic and acidic residues" evidence="1">
    <location>
        <begin position="66"/>
        <end position="77"/>
    </location>
</feature>
<dbReference type="SUPFAM" id="SSF47598">
    <property type="entry name" value="Ribbon-helix-helix"/>
    <property type="match status" value="1"/>
</dbReference>
<reference evidence="3 4" key="1">
    <citation type="submission" date="2017-03" db="EMBL/GenBank/DDBJ databases">
        <title>Lifting the veil on microbial sulfur biogeochemistry in mining wastewaters.</title>
        <authorList>
            <person name="Kantor R.S."/>
            <person name="Colenbrander Nelson T."/>
            <person name="Marshall S."/>
            <person name="Bennett D."/>
            <person name="Apte S."/>
            <person name="Camacho D."/>
            <person name="Thomas B.C."/>
            <person name="Warren L.A."/>
            <person name="Banfield J.F."/>
        </authorList>
    </citation>
    <scope>NUCLEOTIDE SEQUENCE [LARGE SCALE GENOMIC DNA]</scope>
    <source>
        <strain evidence="3">32-69-9</strain>
    </source>
</reference>
<dbReference type="InterPro" id="IPR053853">
    <property type="entry name" value="FitA-like_RHH"/>
</dbReference>
<organism evidence="3 4">
    <name type="scientific">Brevundimonas subvibrioides</name>
    <dbReference type="NCBI Taxonomy" id="74313"/>
    <lineage>
        <taxon>Bacteria</taxon>
        <taxon>Pseudomonadati</taxon>
        <taxon>Pseudomonadota</taxon>
        <taxon>Alphaproteobacteria</taxon>
        <taxon>Caulobacterales</taxon>
        <taxon>Caulobacteraceae</taxon>
        <taxon>Brevundimonas</taxon>
    </lineage>
</organism>
<dbReference type="Pfam" id="PF22513">
    <property type="entry name" value="FitA-like_RHH"/>
    <property type="match status" value="1"/>
</dbReference>
<sequence>MVIRNMGDATLAGVKHRAKRHGVSAEEEARRSLAVVERAEREAALARADAIRKMNGPQAGPTSLELLRRDRGRDEEA</sequence>
<evidence type="ECO:0000313" key="3">
    <source>
        <dbReference type="EMBL" id="OYX30034.1"/>
    </source>
</evidence>
<dbReference type="EMBL" id="NCEB01000051">
    <property type="protein sequence ID" value="OYX30034.1"/>
    <property type="molecule type" value="Genomic_DNA"/>
</dbReference>
<evidence type="ECO:0000256" key="1">
    <source>
        <dbReference type="SAM" id="MobiDB-lite"/>
    </source>
</evidence>
<feature type="domain" description="Antitoxin FitA-like ribbon-helix-helix" evidence="2">
    <location>
        <begin position="1"/>
        <end position="34"/>
    </location>
</feature>
<comment type="caution">
    <text evidence="3">The sequence shown here is derived from an EMBL/GenBank/DDBJ whole genome shotgun (WGS) entry which is preliminary data.</text>
</comment>
<feature type="region of interest" description="Disordered" evidence="1">
    <location>
        <begin position="52"/>
        <end position="77"/>
    </location>
</feature>
<dbReference type="InterPro" id="IPR010985">
    <property type="entry name" value="Ribbon_hlx_hlx"/>
</dbReference>
<name>A0A258FDI4_9CAUL</name>
<dbReference type="AlphaFoldDB" id="A0A258FDI4"/>
<evidence type="ECO:0000259" key="2">
    <source>
        <dbReference type="Pfam" id="PF22513"/>
    </source>
</evidence>
<accession>A0A258FDI4</accession>
<gene>
    <name evidence="3" type="ORF">B7Z01_15050</name>
</gene>